<dbReference type="VEuPathDB" id="FungiDB:FUN_018203"/>
<reference evidence="1 2" key="2">
    <citation type="submission" date="2017-10" db="EMBL/GenBank/DDBJ databases">
        <title>Extensive intraspecific genome diversity in a model arbuscular mycorrhizal fungus.</title>
        <authorList>
            <person name="Chen E.C.H."/>
            <person name="Morin E."/>
            <person name="Baudet D."/>
            <person name="Noel J."/>
            <person name="Ndikumana S."/>
            <person name="Charron P."/>
            <person name="St-Onge C."/>
            <person name="Giorgi J."/>
            <person name="Grigoriev I.V."/>
            <person name="Roux C."/>
            <person name="Martin F.M."/>
            <person name="Corradi N."/>
        </authorList>
    </citation>
    <scope>NUCLEOTIDE SEQUENCE [LARGE SCALE GENOMIC DNA]</scope>
    <source>
        <strain evidence="1 2">C2</strain>
    </source>
</reference>
<dbReference type="AlphaFoldDB" id="A0A2N1M5Y7"/>
<proteinExistence type="predicted"/>
<gene>
    <name evidence="1" type="ORF">RhiirC2_721468</name>
</gene>
<evidence type="ECO:0000313" key="1">
    <source>
        <dbReference type="EMBL" id="PKK57056.1"/>
    </source>
</evidence>
<sequence>NFISEAYTKKKDIQFTPYERLTSDYLVTLISPSTDLFIDDSFESLLSTDLSSYDVDHLDSSLKNMGFSDNFLGDIISPAINWNNYLDPNVDEDELIEDDLKIDEFIGKMYAACGLPLVSSTVSRHSSPILTTYDNTSLIFLSDSDNEFSDSDDESSFLPFDDETLTYYETE</sequence>
<protein>
    <submittedName>
        <fullName evidence="1">Uncharacterized protein</fullName>
    </submittedName>
</protein>
<name>A0A2N1M5Y7_9GLOM</name>
<evidence type="ECO:0000313" key="2">
    <source>
        <dbReference type="Proteomes" id="UP000233469"/>
    </source>
</evidence>
<organism evidence="1 2">
    <name type="scientific">Rhizophagus irregularis</name>
    <dbReference type="NCBI Taxonomy" id="588596"/>
    <lineage>
        <taxon>Eukaryota</taxon>
        <taxon>Fungi</taxon>
        <taxon>Fungi incertae sedis</taxon>
        <taxon>Mucoromycota</taxon>
        <taxon>Glomeromycotina</taxon>
        <taxon>Glomeromycetes</taxon>
        <taxon>Glomerales</taxon>
        <taxon>Glomeraceae</taxon>
        <taxon>Rhizophagus</taxon>
    </lineage>
</organism>
<comment type="caution">
    <text evidence="1">The sequence shown here is derived from an EMBL/GenBank/DDBJ whole genome shotgun (WGS) entry which is preliminary data.</text>
</comment>
<accession>A0A2N1M5Y7</accession>
<dbReference type="VEuPathDB" id="FungiDB:RhiirA1_401155"/>
<dbReference type="Proteomes" id="UP000233469">
    <property type="component" value="Unassembled WGS sequence"/>
</dbReference>
<feature type="non-terminal residue" evidence="1">
    <location>
        <position position="1"/>
    </location>
</feature>
<dbReference type="EMBL" id="LLXL01004797">
    <property type="protein sequence ID" value="PKK57056.1"/>
    <property type="molecule type" value="Genomic_DNA"/>
</dbReference>
<reference evidence="1 2" key="1">
    <citation type="submission" date="2016-04" db="EMBL/GenBank/DDBJ databases">
        <title>Genome analyses suggest a sexual origin of heterokaryosis in a supposedly ancient asexual fungus.</title>
        <authorList>
            <person name="Ropars J."/>
            <person name="Sedzielewska K."/>
            <person name="Noel J."/>
            <person name="Charron P."/>
            <person name="Farinelli L."/>
            <person name="Marton T."/>
            <person name="Kruger M."/>
            <person name="Pelin A."/>
            <person name="Brachmann A."/>
            <person name="Corradi N."/>
        </authorList>
    </citation>
    <scope>NUCLEOTIDE SEQUENCE [LARGE SCALE GENOMIC DNA]</scope>
    <source>
        <strain evidence="1 2">C2</strain>
    </source>
</reference>
<dbReference type="VEuPathDB" id="FungiDB:RhiirFUN_019585"/>